<comment type="caution">
    <text evidence="2">The sequence shown here is derived from an EMBL/GenBank/DDBJ whole genome shotgun (WGS) entry which is preliminary data.</text>
</comment>
<name>A0ABP9YQU1_9FUNG</name>
<dbReference type="Proteomes" id="UP001473302">
    <property type="component" value="Unassembled WGS sequence"/>
</dbReference>
<evidence type="ECO:0000256" key="1">
    <source>
        <dbReference type="SAM" id="MobiDB-lite"/>
    </source>
</evidence>
<gene>
    <name evidence="2" type="ORF">MFLAVUS_002612</name>
</gene>
<keyword evidence="3" id="KW-1185">Reference proteome</keyword>
<protein>
    <submittedName>
        <fullName evidence="2">Uncharacterized protein</fullName>
    </submittedName>
</protein>
<evidence type="ECO:0000313" key="3">
    <source>
        <dbReference type="Proteomes" id="UP001473302"/>
    </source>
</evidence>
<feature type="region of interest" description="Disordered" evidence="1">
    <location>
        <begin position="1"/>
        <end position="32"/>
    </location>
</feature>
<organism evidence="2 3">
    <name type="scientific">Mucor flavus</name>
    <dbReference type="NCBI Taxonomy" id="439312"/>
    <lineage>
        <taxon>Eukaryota</taxon>
        <taxon>Fungi</taxon>
        <taxon>Fungi incertae sedis</taxon>
        <taxon>Mucoromycota</taxon>
        <taxon>Mucoromycotina</taxon>
        <taxon>Mucoromycetes</taxon>
        <taxon>Mucorales</taxon>
        <taxon>Mucorineae</taxon>
        <taxon>Mucoraceae</taxon>
        <taxon>Mucor</taxon>
    </lineage>
</organism>
<dbReference type="EMBL" id="BAABUK010000004">
    <property type="protein sequence ID" value="GAA5809207.1"/>
    <property type="molecule type" value="Genomic_DNA"/>
</dbReference>
<feature type="compositionally biased region" description="Polar residues" evidence="1">
    <location>
        <begin position="15"/>
        <end position="32"/>
    </location>
</feature>
<sequence length="203" mass="22867">MKNLRSARTSPELATEQQSGTSSVVSDQSTQIMEETVQPFQLKKDGDNQKQAFSRGLEYSVTYQRKLKQKNREMAKGSAKISNYFSAINSQPVPESIQIESEAGQLKATYDSLTSTLGPVVNSESAQQKAGTNERAKYQAVHKYLEYRIEVTKKMLASVLAAKVFWYDKATAYRSTVIRECTEEYIKTGEIKKGSQGWHLTSW</sequence>
<accession>A0ABP9YQU1</accession>
<proteinExistence type="predicted"/>
<reference evidence="2 3" key="1">
    <citation type="submission" date="2024-04" db="EMBL/GenBank/DDBJ databases">
        <title>genome sequences of Mucor flavus KT1a and Helicostylum pulchrum KT1b strains isolated from the surface of a dry-aged beef.</title>
        <authorList>
            <person name="Toyotome T."/>
            <person name="Hosono M."/>
            <person name="Torimaru M."/>
            <person name="Fukuda K."/>
            <person name="Mikami N."/>
        </authorList>
    </citation>
    <scope>NUCLEOTIDE SEQUENCE [LARGE SCALE GENOMIC DNA]</scope>
    <source>
        <strain evidence="2 3">KT1a</strain>
    </source>
</reference>
<evidence type="ECO:0000313" key="2">
    <source>
        <dbReference type="EMBL" id="GAA5809207.1"/>
    </source>
</evidence>